<keyword evidence="6" id="KW-1185">Reference proteome</keyword>
<dbReference type="SUPFAM" id="SSF74788">
    <property type="entry name" value="Cullin repeat-like"/>
    <property type="match status" value="1"/>
</dbReference>
<feature type="domain" description="Cullin family profile" evidence="4">
    <location>
        <begin position="635"/>
        <end position="877"/>
    </location>
</feature>
<dbReference type="OrthoDB" id="27073at2759"/>
<comment type="caution">
    <text evidence="5">The sequence shown here is derived from an EMBL/GenBank/DDBJ whole genome shotgun (WGS) entry which is preliminary data.</text>
</comment>
<evidence type="ECO:0000259" key="4">
    <source>
        <dbReference type="PROSITE" id="PS50069"/>
    </source>
</evidence>
<dbReference type="Gene3D" id="3.30.230.130">
    <property type="entry name" value="Cullin, Chain C, Domain 2"/>
    <property type="match status" value="1"/>
</dbReference>
<dbReference type="GO" id="GO:0006511">
    <property type="term" value="P:ubiquitin-dependent protein catabolic process"/>
    <property type="evidence" value="ECO:0007669"/>
    <property type="project" value="InterPro"/>
</dbReference>
<evidence type="ECO:0000256" key="1">
    <source>
        <dbReference type="ARBA" id="ARBA00006019"/>
    </source>
</evidence>
<dbReference type="InterPro" id="IPR059120">
    <property type="entry name" value="Cullin-like_AB"/>
</dbReference>
<dbReference type="InterPro" id="IPR036388">
    <property type="entry name" value="WH-like_DNA-bd_sf"/>
</dbReference>
<dbReference type="GeneID" id="39730108"/>
<dbReference type="Pfam" id="PF26557">
    <property type="entry name" value="Cullin_AB"/>
    <property type="match status" value="1"/>
</dbReference>
<dbReference type="InterPro" id="IPR036390">
    <property type="entry name" value="WH_DNA-bd_sf"/>
</dbReference>
<proteinExistence type="inferred from homology"/>
<dbReference type="InterPro" id="IPR016159">
    <property type="entry name" value="Cullin_repeat-like_dom_sf"/>
</dbReference>
<dbReference type="SUPFAM" id="SSF46785">
    <property type="entry name" value="Winged helix' DNA-binding domain"/>
    <property type="match status" value="1"/>
</dbReference>
<dbReference type="VEuPathDB" id="PlasmoDB:PGAL8A_00158300"/>
<evidence type="ECO:0000313" key="5">
    <source>
        <dbReference type="EMBL" id="CRG93875.1"/>
    </source>
</evidence>
<dbReference type="Pfam" id="PF00888">
    <property type="entry name" value="Cullin"/>
    <property type="match status" value="1"/>
</dbReference>
<dbReference type="InterPro" id="IPR036317">
    <property type="entry name" value="Cullin_homology_sf"/>
</dbReference>
<dbReference type="EMBL" id="CVMV01000019">
    <property type="protein sequence ID" value="CRG93875.1"/>
    <property type="molecule type" value="Genomic_DNA"/>
</dbReference>
<dbReference type="PROSITE" id="PS50069">
    <property type="entry name" value="CULLIN_2"/>
    <property type="match status" value="1"/>
</dbReference>
<evidence type="ECO:0000256" key="2">
    <source>
        <dbReference type="PROSITE-ProRule" id="PRU00330"/>
    </source>
</evidence>
<dbReference type="Proteomes" id="UP000220797">
    <property type="component" value="Unassembled WGS sequence"/>
</dbReference>
<evidence type="ECO:0000313" key="6">
    <source>
        <dbReference type="Proteomes" id="UP000220797"/>
    </source>
</evidence>
<dbReference type="SUPFAM" id="SSF75632">
    <property type="entry name" value="Cullin homology domain"/>
    <property type="match status" value="1"/>
</dbReference>
<dbReference type="InterPro" id="IPR016158">
    <property type="entry name" value="Cullin_homology"/>
</dbReference>
<dbReference type="Gene3D" id="1.10.10.10">
    <property type="entry name" value="Winged helix-like DNA-binding domain superfamily/Winged helix DNA-binding domain"/>
    <property type="match status" value="1"/>
</dbReference>
<organism evidence="5 6">
    <name type="scientific">Plasmodium gallinaceum</name>
    <dbReference type="NCBI Taxonomy" id="5849"/>
    <lineage>
        <taxon>Eukaryota</taxon>
        <taxon>Sar</taxon>
        <taxon>Alveolata</taxon>
        <taxon>Apicomplexa</taxon>
        <taxon>Aconoidasida</taxon>
        <taxon>Haemosporida</taxon>
        <taxon>Plasmodiidae</taxon>
        <taxon>Plasmodium</taxon>
        <taxon>Plasmodium (Haemamoeba)</taxon>
    </lineage>
</organism>
<dbReference type="InterPro" id="IPR019559">
    <property type="entry name" value="Cullin_neddylation_domain"/>
</dbReference>
<reference evidence="5" key="1">
    <citation type="submission" date="2015-04" db="EMBL/GenBank/DDBJ databases">
        <authorList>
            <consortium name="Pathogen Informatics"/>
        </authorList>
    </citation>
    <scope>NUCLEOTIDE SEQUENCE [LARGE SCALE GENOMIC DNA]</scope>
    <source>
        <strain evidence="5">8A</strain>
    </source>
</reference>
<dbReference type="SMART" id="SM00182">
    <property type="entry name" value="CULLIN"/>
    <property type="match status" value="1"/>
</dbReference>
<evidence type="ECO:0000256" key="3">
    <source>
        <dbReference type="RuleBase" id="RU003829"/>
    </source>
</evidence>
<name>A0A1J1GS54_PLAGA</name>
<dbReference type="InterPro" id="IPR001373">
    <property type="entry name" value="Cullin_N"/>
</dbReference>
<dbReference type="AlphaFoldDB" id="A0A1J1GS54"/>
<gene>
    <name evidence="5" type="ORF">PGAL8A_00158300</name>
</gene>
<dbReference type="RefSeq" id="XP_028526696.1">
    <property type="nucleotide sequence ID" value="XM_028675135.1"/>
</dbReference>
<dbReference type="PANTHER" id="PTHR11932">
    <property type="entry name" value="CULLIN"/>
    <property type="match status" value="1"/>
</dbReference>
<dbReference type="InterPro" id="IPR045093">
    <property type="entry name" value="Cullin"/>
</dbReference>
<sequence>MDPNACKNFPVFYIKNKESVNIDNDNLSLSIKRFEEYINSCFSCLPYNELKADNDKKFLIENFCDFFVFYNCDTIICSIIEKNCMIKTVDFFKKLEIKINNNEFKNGEDFLNFFTYIWDNFTSVIIHIADVLKSFSSYNKITCSNFYSPSYIFNELWRKYTNEFVNIKNYIISSVCEYLKWDKTYCEQNFYKYLCMNIYSNSSNNNENVYNIINNSHVNNRQNYDNLLKNEEDKMRTNDSNYIEQKEEDELSNNDNFYSNHIKKENNTSNTINSKNNDEMYNVKNEKVLKINDKLLSVSLKIIDILGFYEEFEKVYTNETYIYYKEKMNYNCEHKLKTVDGKDDDNYGLPIEIENYLCHEQMRSRKFLKEETEISILKMLKNLLIVEHKDILYRESYIKYCIIYEKYDPLRILYLFSINLNTTDEFCNLFFNSVETLGTELINNLINRRNNINLLNESIIELINFKLNVDRIIIMSFRYSTVFMKKWKEVFEHFLNKGMYAENYIPIILSIYLNNLLMMYNACLKKLRKYYLLNKKLKNEKNIKDDIIFEKQWNSYCNDEVTDNGDHYTVTTDSDNLFIIKKYLKKRKKKRNTFDLNINNNNNPDEVDQYLFKIEKLFKKYHEIGKNIMNIITIILSLFRYISDKEKFEKYYRIFMCKRLINDSNFNIILDIKVFKTLKKECGAQFTKKIEIILKDMKFTSKAMLKFYQELPDNAIQLLKKKKYSVNIIFNESWEYDNVENNVIYPHMIKLCNDFFFEFYRKCNKAKNIQFLPSLGLCTLKVNFGKIKKKYMNMQDENINDFDKNDSLYDKNFVESNLKYNNTTNYKKKKKFQFTVTVLQAIILLLFNEKYEYNINEIKNLTGISIENIIRYLKPLYIMEETNILIYDDITQTFKINFSFRSNKRYLIVNYSDIIYKDHSVIPALTQEDSELEDKSLHIDAAIVKFLKTNGKSSERKICAFVKEKMNISSNEQIKNRITSLLNREFIFFKNNAYHYEI</sequence>
<accession>A0A1J1GS54</accession>
<dbReference type="OMA" id="LCHEQMR"/>
<dbReference type="SMART" id="SM00884">
    <property type="entry name" value="Cullin_Nedd8"/>
    <property type="match status" value="1"/>
</dbReference>
<dbReference type="GO" id="GO:0031625">
    <property type="term" value="F:ubiquitin protein ligase binding"/>
    <property type="evidence" value="ECO:0007669"/>
    <property type="project" value="InterPro"/>
</dbReference>
<protein>
    <submittedName>
        <fullName evidence="5">Cullin-like protein, putative</fullName>
    </submittedName>
</protein>
<dbReference type="Gene3D" id="1.20.1310.10">
    <property type="entry name" value="Cullin Repeats"/>
    <property type="match status" value="2"/>
</dbReference>
<comment type="similarity">
    <text evidence="1 2 3">Belongs to the cullin family.</text>
</comment>